<gene>
    <name evidence="2" type="ORF">EKO23_19735</name>
</gene>
<proteinExistence type="predicted"/>
<keyword evidence="2" id="KW-0808">Transferase</keyword>
<dbReference type="InterPro" id="IPR027417">
    <property type="entry name" value="P-loop_NTPase"/>
</dbReference>
<accession>A0A4Q4Z710</accession>
<dbReference type="AlphaFoldDB" id="A0A4Q4Z710"/>
<dbReference type="OrthoDB" id="5138950at2"/>
<comment type="caution">
    <text evidence="2">The sequence shown here is derived from an EMBL/GenBank/DDBJ whole genome shotgun (WGS) entry which is preliminary data.</text>
</comment>
<keyword evidence="3" id="KW-1185">Reference proteome</keyword>
<protein>
    <submittedName>
        <fullName evidence="2">Sulfotransferase family protein</fullName>
    </submittedName>
</protein>
<name>A0A4Q4Z710_9ACTN</name>
<dbReference type="GO" id="GO:0016740">
    <property type="term" value="F:transferase activity"/>
    <property type="evidence" value="ECO:0007669"/>
    <property type="project" value="UniProtKB-KW"/>
</dbReference>
<dbReference type="Gene3D" id="3.40.50.300">
    <property type="entry name" value="P-loop containing nucleotide triphosphate hydrolases"/>
    <property type="match status" value="1"/>
</dbReference>
<reference evidence="2 3" key="1">
    <citation type="submission" date="2019-01" db="EMBL/GenBank/DDBJ databases">
        <title>Nocardioides guangzhouensis sp. nov., an actinobacterium isolated from soil.</title>
        <authorList>
            <person name="Fu Y."/>
            <person name="Cai Y."/>
            <person name="Lin Z."/>
            <person name="Chen P."/>
        </authorList>
    </citation>
    <scope>NUCLEOTIDE SEQUENCE [LARGE SCALE GENOMIC DNA]</scope>
    <source>
        <strain evidence="2 3">130</strain>
    </source>
</reference>
<dbReference type="RefSeq" id="WP_134719901.1">
    <property type="nucleotide sequence ID" value="NZ_SDKM01000036.1"/>
</dbReference>
<evidence type="ECO:0000313" key="3">
    <source>
        <dbReference type="Proteomes" id="UP000295198"/>
    </source>
</evidence>
<evidence type="ECO:0000256" key="1">
    <source>
        <dbReference type="SAM" id="MobiDB-lite"/>
    </source>
</evidence>
<feature type="region of interest" description="Disordered" evidence="1">
    <location>
        <begin position="302"/>
        <end position="345"/>
    </location>
</feature>
<evidence type="ECO:0000313" key="2">
    <source>
        <dbReference type="EMBL" id="RYP83165.1"/>
    </source>
</evidence>
<dbReference type="Proteomes" id="UP000295198">
    <property type="component" value="Unassembled WGS sequence"/>
</dbReference>
<organism evidence="2 3">
    <name type="scientific">Nocardioides guangzhouensis</name>
    <dbReference type="NCBI Taxonomy" id="2497878"/>
    <lineage>
        <taxon>Bacteria</taxon>
        <taxon>Bacillati</taxon>
        <taxon>Actinomycetota</taxon>
        <taxon>Actinomycetes</taxon>
        <taxon>Propionibacteriales</taxon>
        <taxon>Nocardioidaceae</taxon>
        <taxon>Nocardioides</taxon>
    </lineage>
</organism>
<dbReference type="SUPFAM" id="SSF52540">
    <property type="entry name" value="P-loop containing nucleoside triphosphate hydrolases"/>
    <property type="match status" value="1"/>
</dbReference>
<dbReference type="EMBL" id="SDKM01000036">
    <property type="protein sequence ID" value="RYP83165.1"/>
    <property type="molecule type" value="Genomic_DNA"/>
</dbReference>
<sequence>MTQTGAAASGPRRLLLVAGSGRSGTSVLASTLQMLGAHIPGPEVLPDETNPKGFGESQWVVDFHDRLLRRSNVRVTDARPQAWFDAGRMSTLERVREELSTWLAEQYADDVREVVIKDPRLAWFLGLWRSAALRHGVEQSYVVMLRPPTEVVGSKQKYYNATLGETGRMASWVNAMLHTERATRGGRRAFVHYHDLLDDWTRPVYALGERLGIESVRSASATKIRRVHDLIDPSLHRVRTTWDDLDVPKGLRELADETWEQLVVLADQDLESPSLHASLDDLRARYTQYYEEAEAIAQSSVLAAARQKRKPTDGSKPDPAPVPPATGLSHRLRRAVRPRGRSDRR</sequence>
<feature type="compositionally biased region" description="Basic residues" evidence="1">
    <location>
        <begin position="330"/>
        <end position="345"/>
    </location>
</feature>